<dbReference type="KEGG" id="acan:ACA1_233590"/>
<gene>
    <name evidence="2" type="ORF">ACA1_233590</name>
</gene>
<feature type="compositionally biased region" description="Basic and acidic residues" evidence="1">
    <location>
        <begin position="1038"/>
        <end position="1048"/>
    </location>
</feature>
<feature type="compositionally biased region" description="Acidic residues" evidence="1">
    <location>
        <begin position="664"/>
        <end position="674"/>
    </location>
</feature>
<dbReference type="Gene3D" id="3.80.10.10">
    <property type="entry name" value="Ribonuclease Inhibitor"/>
    <property type="match status" value="2"/>
</dbReference>
<dbReference type="InterPro" id="IPR050648">
    <property type="entry name" value="F-box_LRR-repeat"/>
</dbReference>
<feature type="compositionally biased region" description="Low complexity" evidence="1">
    <location>
        <begin position="495"/>
        <end position="505"/>
    </location>
</feature>
<feature type="compositionally biased region" description="Low complexity" evidence="1">
    <location>
        <begin position="418"/>
        <end position="453"/>
    </location>
</feature>
<dbReference type="OrthoDB" id="423607at2759"/>
<evidence type="ECO:0000313" key="2">
    <source>
        <dbReference type="EMBL" id="ELR18951.1"/>
    </source>
</evidence>
<dbReference type="PANTHER" id="PTHR13382:SF7">
    <property type="entry name" value="LEUCINE-RICH REPEAT-CONTAINING PROTEIN"/>
    <property type="match status" value="1"/>
</dbReference>
<feature type="compositionally biased region" description="Basic and acidic residues" evidence="1">
    <location>
        <begin position="683"/>
        <end position="696"/>
    </location>
</feature>
<dbReference type="EMBL" id="KB007939">
    <property type="protein sequence ID" value="ELR18951.1"/>
    <property type="molecule type" value="Genomic_DNA"/>
</dbReference>
<feature type="region of interest" description="Disordered" evidence="1">
    <location>
        <begin position="158"/>
        <end position="184"/>
    </location>
</feature>
<evidence type="ECO:0000256" key="1">
    <source>
        <dbReference type="SAM" id="MobiDB-lite"/>
    </source>
</evidence>
<feature type="compositionally biased region" description="Polar residues" evidence="1">
    <location>
        <begin position="506"/>
        <end position="516"/>
    </location>
</feature>
<feature type="compositionally biased region" description="Acidic residues" evidence="1">
    <location>
        <begin position="172"/>
        <end position="184"/>
    </location>
</feature>
<dbReference type="GO" id="GO:0005737">
    <property type="term" value="C:cytoplasm"/>
    <property type="evidence" value="ECO:0007669"/>
    <property type="project" value="TreeGrafter"/>
</dbReference>
<feature type="region of interest" description="Disordered" evidence="1">
    <location>
        <begin position="574"/>
        <end position="611"/>
    </location>
</feature>
<evidence type="ECO:0008006" key="4">
    <source>
        <dbReference type="Google" id="ProtNLM"/>
    </source>
</evidence>
<feature type="region of interest" description="Disordered" evidence="1">
    <location>
        <begin position="357"/>
        <end position="391"/>
    </location>
</feature>
<keyword evidence="3" id="KW-1185">Reference proteome</keyword>
<organism evidence="2 3">
    <name type="scientific">Acanthamoeba castellanii (strain ATCC 30010 / Neff)</name>
    <dbReference type="NCBI Taxonomy" id="1257118"/>
    <lineage>
        <taxon>Eukaryota</taxon>
        <taxon>Amoebozoa</taxon>
        <taxon>Discosea</taxon>
        <taxon>Longamoebia</taxon>
        <taxon>Centramoebida</taxon>
        <taxon>Acanthamoebidae</taxon>
        <taxon>Acanthamoeba</taxon>
    </lineage>
</organism>
<dbReference type="GeneID" id="14919720"/>
<dbReference type="STRING" id="1257118.L8H3F1"/>
<reference evidence="2 3" key="1">
    <citation type="journal article" date="2013" name="Genome Biol.">
        <title>Genome of Acanthamoeba castellanii highlights extensive lateral gene transfer and early evolution of tyrosine kinase signaling.</title>
        <authorList>
            <person name="Clarke M."/>
            <person name="Lohan A.J."/>
            <person name="Liu B."/>
            <person name="Lagkouvardos I."/>
            <person name="Roy S."/>
            <person name="Zafar N."/>
            <person name="Bertelli C."/>
            <person name="Schilde C."/>
            <person name="Kianianmomeni A."/>
            <person name="Burglin T.R."/>
            <person name="Frech C."/>
            <person name="Turcotte B."/>
            <person name="Kopec K.O."/>
            <person name="Synnott J.M."/>
            <person name="Choo C."/>
            <person name="Paponov I."/>
            <person name="Finkler A."/>
            <person name="Soon Heng Tan C."/>
            <person name="Hutchins A.P."/>
            <person name="Weinmeier T."/>
            <person name="Rattei T."/>
            <person name="Chu J.S."/>
            <person name="Gimenez G."/>
            <person name="Irimia M."/>
            <person name="Rigden D.J."/>
            <person name="Fitzpatrick D.A."/>
            <person name="Lorenzo-Morales J."/>
            <person name="Bateman A."/>
            <person name="Chiu C.H."/>
            <person name="Tang P."/>
            <person name="Hegemann P."/>
            <person name="Fromm H."/>
            <person name="Raoult D."/>
            <person name="Greub G."/>
            <person name="Miranda-Saavedra D."/>
            <person name="Chen N."/>
            <person name="Nash P."/>
            <person name="Ginger M.L."/>
            <person name="Horn M."/>
            <person name="Schaap P."/>
            <person name="Caler L."/>
            <person name="Loftus B."/>
        </authorList>
    </citation>
    <scope>NUCLEOTIDE SEQUENCE [LARGE SCALE GENOMIC DNA]</scope>
    <source>
        <strain evidence="2 3">Neff</strain>
    </source>
</reference>
<dbReference type="PANTHER" id="PTHR13382">
    <property type="entry name" value="MITOCHONDRIAL ATP SYNTHASE COUPLING FACTOR B"/>
    <property type="match status" value="1"/>
</dbReference>
<dbReference type="SMART" id="SM00367">
    <property type="entry name" value="LRR_CC"/>
    <property type="match status" value="5"/>
</dbReference>
<accession>L8H3F1</accession>
<evidence type="ECO:0000313" key="3">
    <source>
        <dbReference type="Proteomes" id="UP000011083"/>
    </source>
</evidence>
<feature type="compositionally biased region" description="Acidic residues" evidence="1">
    <location>
        <begin position="1086"/>
        <end position="1095"/>
    </location>
</feature>
<dbReference type="InterPro" id="IPR006553">
    <property type="entry name" value="Leu-rich_rpt_Cys-con_subtyp"/>
</dbReference>
<dbReference type="VEuPathDB" id="AmoebaDB:ACA1_233590"/>
<name>L8H3F1_ACACF</name>
<dbReference type="SUPFAM" id="SSF52047">
    <property type="entry name" value="RNI-like"/>
    <property type="match status" value="1"/>
</dbReference>
<dbReference type="InterPro" id="IPR032675">
    <property type="entry name" value="LRR_dom_sf"/>
</dbReference>
<feature type="compositionally biased region" description="Low complexity" evidence="1">
    <location>
        <begin position="574"/>
        <end position="584"/>
    </location>
</feature>
<proteinExistence type="predicted"/>
<feature type="region of interest" description="Disordered" evidence="1">
    <location>
        <begin position="1016"/>
        <end position="1048"/>
    </location>
</feature>
<feature type="region of interest" description="Disordered" evidence="1">
    <location>
        <begin position="408"/>
        <end position="532"/>
    </location>
</feature>
<feature type="region of interest" description="Disordered" evidence="1">
    <location>
        <begin position="1081"/>
        <end position="1123"/>
    </location>
</feature>
<dbReference type="Proteomes" id="UP000011083">
    <property type="component" value="Unassembled WGS sequence"/>
</dbReference>
<feature type="region of interest" description="Disordered" evidence="1">
    <location>
        <begin position="660"/>
        <end position="709"/>
    </location>
</feature>
<protein>
    <recommendedName>
        <fullName evidence="4">Leucine rich repeat domain containing protein</fullName>
    </recommendedName>
</protein>
<sequence>MRKFGEQSLTTEERGEYYDLRRKVTMCHILLRIQDLCGVHLTQQSKESLQTLMGTEINSKLLSGAQPYTGANLFVSSFKVVASDIAKMSVKVKKMGTVALAEANALALKSQQEVGDEAERLFKRSCTVFEQVVVSAPDNHGIQNNYADVIAQRALQKEKEKCTDETQQQDSDNNDDDDADEEERDGLRKRVKLVSLKDRVDRSSVSLLDSFVAPPGEPADCRGECREYCLRLFDRAVDIYAATKNLTMLDKLRTMLEKRYQAPLNYCSWTEKQQLYNIINKIWTNLMTHPLHRSAYDHYCWGKFILAHAAHHSLDAKSKTAMELYKLAGSKLREALQLDPLLPWLLDVRKKEEAAKHNQFNVPPLSRGDSRAPTPPASPAPAVRAPNLPTYQSTTDFASSYALASSLLSRSPSPPPLTSSSSPSSSPSTSSSSSSSSSSSPSSSSASSSDPASVGFAWERSRTAPLLKQPQQRSNSARRLRDAAATGANSHQARSSSLKSGSHVSVNVSQLHSSTKALGRLKKPSGAPRLGSLLSSTPLLFSILREEQAEEEEELQRSKTLSLPDATALLLSSTSASDSAVPLSTQTRGPPVSPRGNTGSGGGGGGADVGAEADVDHHQQQQPDTLFNPRDLKLLRNKDIACLIQVLSSLAALKPTRAAFHDSADDDDGSDDDDTVTRQQRQHGKDLSASEEEQRVALRNQRRPTADEPDDLSLDFGRLCSFYTEAAVRALLRYYADSIIELVFPDHPHLSNLVMGDLPRYCRRLKRLTIVKCPSITKIVALPPTLERVSLCQRHITEETLHAIGISCQNLRALYWEESPGTPFVMAKAALYDPLLVSPAATSLAELQLSRLGNGNAAASLRAVSRCTNLVLLDLAQCLGLQDDTLHAILEGADQAPLSLAHLEVANRSRCGSSLRRLKVDGCGALTDSSLTSIARMCPHLRALSGSNCPLFTDEGCTQLEAEAIEGLRPSSAACGSLLRTLDISGFAHLSRESVAAIAQGHPRLRRLIMRDCSPARMNDHHHQGDGDDVSGPAVAKGADDAAAARERASRRKAKAELAEALVGTLGASCRLLEELEFGWRRDGDGDNDDNDDAAQPEKQQPPQQPQPPQYTPAAASIQRTAPAKNWMTSTVTIDINATDDGDECCGSGSFSFTTTTAMDRLVDANPQLRRLVLDGVSSAGATGMMDDDTLELMGRRLTRLESVEFHRSADVTACGLRRLLQSARRLRQLVVRDCPRVGATASAEATTTTTGSNDAVLNAVACFGCHSLEVVDLRGSGVCHGEPAVAAVAAKCYVLRELAVDVGCHVLPPHQHGSARRTVPPVSACLSPAAAGGGRRFPVVAPLQPPQQPPRVVESLIALSPSLTRLELVVVVAVASGQPAATAQTPPRKYAPVF</sequence>
<dbReference type="RefSeq" id="XP_004341015.1">
    <property type="nucleotide sequence ID" value="XM_004340967.1"/>
</dbReference>
<feature type="compositionally biased region" description="Gly residues" evidence="1">
    <location>
        <begin position="598"/>
        <end position="608"/>
    </location>
</feature>